<evidence type="ECO:0000256" key="8">
    <source>
        <dbReference type="SAM" id="Phobius"/>
    </source>
</evidence>
<keyword evidence="8" id="KW-0812">Transmembrane</keyword>
<gene>
    <name evidence="9" type="ORF">ONZ51_g6703</name>
</gene>
<dbReference type="PRINTS" id="PR00385">
    <property type="entry name" value="P450"/>
</dbReference>
<reference evidence="9" key="1">
    <citation type="submission" date="2022-11" db="EMBL/GenBank/DDBJ databases">
        <title>Genome Sequence of Cubamyces cubensis.</title>
        <authorList>
            <person name="Buettner E."/>
        </authorList>
    </citation>
    <scope>NUCLEOTIDE SEQUENCE</scope>
    <source>
        <strain evidence="9">MPL-01</strain>
    </source>
</reference>
<keyword evidence="8" id="KW-0472">Membrane</keyword>
<keyword evidence="8" id="KW-1133">Transmembrane helix</keyword>
<keyword evidence="7" id="KW-0503">Monooxygenase</keyword>
<evidence type="ECO:0000313" key="10">
    <source>
        <dbReference type="Proteomes" id="UP001215151"/>
    </source>
</evidence>
<keyword evidence="4 7" id="KW-0560">Oxidoreductase</keyword>
<comment type="cofactor">
    <cofactor evidence="1 6">
        <name>heme</name>
        <dbReference type="ChEBI" id="CHEBI:30413"/>
    </cofactor>
</comment>
<keyword evidence="5 6" id="KW-0408">Iron</keyword>
<dbReference type="InterPro" id="IPR017972">
    <property type="entry name" value="Cyt_P450_CS"/>
</dbReference>
<evidence type="ECO:0000256" key="6">
    <source>
        <dbReference type="PIRSR" id="PIRSR602401-1"/>
    </source>
</evidence>
<accession>A0AAD7TTR1</accession>
<dbReference type="GO" id="GO:0004497">
    <property type="term" value="F:monooxygenase activity"/>
    <property type="evidence" value="ECO:0007669"/>
    <property type="project" value="UniProtKB-KW"/>
</dbReference>
<dbReference type="InterPro" id="IPR002401">
    <property type="entry name" value="Cyt_P450_E_grp-I"/>
</dbReference>
<dbReference type="Gene3D" id="1.10.630.10">
    <property type="entry name" value="Cytochrome P450"/>
    <property type="match status" value="1"/>
</dbReference>
<name>A0AAD7TTR1_9APHY</name>
<dbReference type="AlphaFoldDB" id="A0AAD7TTR1"/>
<dbReference type="CDD" id="cd11041">
    <property type="entry name" value="CYP503A1-like"/>
    <property type="match status" value="1"/>
</dbReference>
<dbReference type="PANTHER" id="PTHR46206">
    <property type="entry name" value="CYTOCHROME P450"/>
    <property type="match status" value="1"/>
</dbReference>
<comment type="caution">
    <text evidence="9">The sequence shown here is derived from an EMBL/GenBank/DDBJ whole genome shotgun (WGS) entry which is preliminary data.</text>
</comment>
<keyword evidence="3 6" id="KW-0479">Metal-binding</keyword>
<evidence type="ECO:0008006" key="11">
    <source>
        <dbReference type="Google" id="ProtNLM"/>
    </source>
</evidence>
<keyword evidence="6 7" id="KW-0349">Heme</keyword>
<sequence>MHDLPAVIITFLTSFVVALVARWLTHPYYGSVFKIAMFDQWLVIVSGPKLVEDIRKRPDDELSFVEGATEFVPVGYALWPELRDHYHLDILRDKLTRGLAGVLPDLIDELSMAVPQYIPAKADGWVAVNMVACAREIVARISNRVFVGVPTCRNRQYLDLAISFTVDIHKDKTIINMFPAPIKPIIGRFVSFARTNVQHVLPLLKPTIEERRRLVEQGSDEKPDDILQWITEKAVIKGHSDKSIVERILFLNFAAIHTSSNSITQALYHLAEQPEYLQPLREEIEPIVREEGWTKATLGKMWKVDSVLREAQRVNGINTISVMRKAKKDVILSDGTHIPQGTLLAAAATPMHRDEALYDNAHVFDPFRFARQRHAEGEGAKHQYVNTSADYVPFGHGKHACPGRFFAATELKAMLAYIVLNYDMKFDGDSRRPENMYWGPVVIPSPSARILFRKRQTSS</sequence>
<dbReference type="GO" id="GO:0005506">
    <property type="term" value="F:iron ion binding"/>
    <property type="evidence" value="ECO:0007669"/>
    <property type="project" value="InterPro"/>
</dbReference>
<dbReference type="Pfam" id="PF00067">
    <property type="entry name" value="p450"/>
    <property type="match status" value="1"/>
</dbReference>
<dbReference type="SUPFAM" id="SSF48264">
    <property type="entry name" value="Cytochrome P450"/>
    <property type="match status" value="1"/>
</dbReference>
<evidence type="ECO:0000256" key="3">
    <source>
        <dbReference type="ARBA" id="ARBA00022723"/>
    </source>
</evidence>
<dbReference type="PROSITE" id="PS00086">
    <property type="entry name" value="CYTOCHROME_P450"/>
    <property type="match status" value="1"/>
</dbReference>
<evidence type="ECO:0000256" key="1">
    <source>
        <dbReference type="ARBA" id="ARBA00001971"/>
    </source>
</evidence>
<protein>
    <recommendedName>
        <fullName evidence="11">Cytochrome P450</fullName>
    </recommendedName>
</protein>
<keyword evidence="10" id="KW-1185">Reference proteome</keyword>
<evidence type="ECO:0000256" key="2">
    <source>
        <dbReference type="ARBA" id="ARBA00010617"/>
    </source>
</evidence>
<dbReference type="InterPro" id="IPR036396">
    <property type="entry name" value="Cyt_P450_sf"/>
</dbReference>
<dbReference type="EMBL" id="JAPEVG010000165">
    <property type="protein sequence ID" value="KAJ8475230.1"/>
    <property type="molecule type" value="Genomic_DNA"/>
</dbReference>
<evidence type="ECO:0000256" key="4">
    <source>
        <dbReference type="ARBA" id="ARBA00023002"/>
    </source>
</evidence>
<feature type="transmembrane region" description="Helical" evidence="8">
    <location>
        <begin position="6"/>
        <end position="24"/>
    </location>
</feature>
<comment type="similarity">
    <text evidence="2 7">Belongs to the cytochrome P450 family.</text>
</comment>
<proteinExistence type="inferred from homology"/>
<dbReference type="GO" id="GO:0020037">
    <property type="term" value="F:heme binding"/>
    <property type="evidence" value="ECO:0007669"/>
    <property type="project" value="InterPro"/>
</dbReference>
<evidence type="ECO:0000313" key="9">
    <source>
        <dbReference type="EMBL" id="KAJ8475230.1"/>
    </source>
</evidence>
<dbReference type="GO" id="GO:0016705">
    <property type="term" value="F:oxidoreductase activity, acting on paired donors, with incorporation or reduction of molecular oxygen"/>
    <property type="evidence" value="ECO:0007669"/>
    <property type="project" value="InterPro"/>
</dbReference>
<dbReference type="InterPro" id="IPR001128">
    <property type="entry name" value="Cyt_P450"/>
</dbReference>
<organism evidence="9 10">
    <name type="scientific">Trametes cubensis</name>
    <dbReference type="NCBI Taxonomy" id="1111947"/>
    <lineage>
        <taxon>Eukaryota</taxon>
        <taxon>Fungi</taxon>
        <taxon>Dikarya</taxon>
        <taxon>Basidiomycota</taxon>
        <taxon>Agaricomycotina</taxon>
        <taxon>Agaricomycetes</taxon>
        <taxon>Polyporales</taxon>
        <taxon>Polyporaceae</taxon>
        <taxon>Trametes</taxon>
    </lineage>
</organism>
<evidence type="ECO:0000256" key="5">
    <source>
        <dbReference type="ARBA" id="ARBA00023004"/>
    </source>
</evidence>
<evidence type="ECO:0000256" key="7">
    <source>
        <dbReference type="RuleBase" id="RU000461"/>
    </source>
</evidence>
<feature type="binding site" description="axial binding residue" evidence="6">
    <location>
        <position position="401"/>
    </location>
    <ligand>
        <name>heme</name>
        <dbReference type="ChEBI" id="CHEBI:30413"/>
    </ligand>
    <ligandPart>
        <name>Fe</name>
        <dbReference type="ChEBI" id="CHEBI:18248"/>
    </ligandPart>
</feature>
<dbReference type="PRINTS" id="PR00463">
    <property type="entry name" value="EP450I"/>
</dbReference>
<dbReference type="Proteomes" id="UP001215151">
    <property type="component" value="Unassembled WGS sequence"/>
</dbReference>